<dbReference type="OrthoDB" id="8781670at2"/>
<evidence type="ECO:0000256" key="2">
    <source>
        <dbReference type="SAM" id="SignalP"/>
    </source>
</evidence>
<name>A0A1N7JZ97_9FLAO</name>
<dbReference type="STRING" id="373672.SAMN05421785_101185"/>
<protein>
    <submittedName>
        <fullName evidence="4">Por secretion system C-terminal sorting domain-containing protein</fullName>
    </submittedName>
</protein>
<dbReference type="RefSeq" id="WP_084196328.1">
    <property type="nucleotide sequence ID" value="NZ_FTOV01000001.1"/>
</dbReference>
<gene>
    <name evidence="4" type="ORF">SAMN05421785_101185</name>
</gene>
<dbReference type="Proteomes" id="UP000185781">
    <property type="component" value="Unassembled WGS sequence"/>
</dbReference>
<keyword evidence="1 2" id="KW-0732">Signal</keyword>
<dbReference type="InterPro" id="IPR026444">
    <property type="entry name" value="Secre_tail"/>
</dbReference>
<proteinExistence type="predicted"/>
<feature type="chain" id="PRO_5012998248" evidence="2">
    <location>
        <begin position="21"/>
        <end position="305"/>
    </location>
</feature>
<dbReference type="EMBL" id="FTOV01000001">
    <property type="protein sequence ID" value="SIS54663.1"/>
    <property type="molecule type" value="Genomic_DNA"/>
</dbReference>
<feature type="domain" description="Secretion system C-terminal sorting" evidence="3">
    <location>
        <begin position="238"/>
        <end position="303"/>
    </location>
</feature>
<dbReference type="Gene3D" id="2.60.120.200">
    <property type="match status" value="1"/>
</dbReference>
<evidence type="ECO:0000313" key="5">
    <source>
        <dbReference type="Proteomes" id="UP000185781"/>
    </source>
</evidence>
<dbReference type="Pfam" id="PF18962">
    <property type="entry name" value="Por_Secre_tail"/>
    <property type="match status" value="1"/>
</dbReference>
<evidence type="ECO:0000313" key="4">
    <source>
        <dbReference type="EMBL" id="SIS54663.1"/>
    </source>
</evidence>
<dbReference type="NCBIfam" id="NF038128">
    <property type="entry name" value="choice_anch_J"/>
    <property type="match status" value="1"/>
</dbReference>
<evidence type="ECO:0000259" key="3">
    <source>
        <dbReference type="Pfam" id="PF18962"/>
    </source>
</evidence>
<dbReference type="NCBIfam" id="TIGR04183">
    <property type="entry name" value="Por_Secre_tail"/>
    <property type="match status" value="1"/>
</dbReference>
<reference evidence="4 5" key="1">
    <citation type="submission" date="2017-01" db="EMBL/GenBank/DDBJ databases">
        <authorList>
            <person name="Mah S.A."/>
            <person name="Swanson W.J."/>
            <person name="Moy G.W."/>
            <person name="Vacquier V.D."/>
        </authorList>
    </citation>
    <scope>NUCLEOTIDE SEQUENCE [LARGE SCALE GENOMIC DNA]</scope>
    <source>
        <strain evidence="4 5">DSM 18014</strain>
    </source>
</reference>
<accession>A0A1N7JZ97</accession>
<organism evidence="4 5">
    <name type="scientific">Chryseobacterium gambrini</name>
    <dbReference type="NCBI Taxonomy" id="373672"/>
    <lineage>
        <taxon>Bacteria</taxon>
        <taxon>Pseudomonadati</taxon>
        <taxon>Bacteroidota</taxon>
        <taxon>Flavobacteriia</taxon>
        <taxon>Flavobacteriales</taxon>
        <taxon>Weeksellaceae</taxon>
        <taxon>Chryseobacterium group</taxon>
        <taxon>Chryseobacterium</taxon>
    </lineage>
</organism>
<dbReference type="AlphaFoldDB" id="A0A1N7JZ97"/>
<sequence length="305" mass="32610">MKKLLLLGSILSLVSMNAQTNVYSYGFDTAFTNWTTSNQSSPVTTSVWTKATYATPLTNPLFGSGNTTTVPVGQAGGSNSFALVNYTSTSGAGTISNWLFTNAIDVKDGDIVSFYSRKGTDGTIDYPDRLELRYALAAGAVLPTTGASAVGSFTNLGVSVNPNLASGFVYPKTWTKYSFTVTGVGANPVPVRFAFRYYVTDGGPSGNNSDLIGIDTFSIDRPTLSTNDVALSEKSISVYPNPTTDYISIRSADKFSNIEVFDIAGKKVEVKVEGDKINVKHLNSGSYIISMESKGNKVSQKFIKK</sequence>
<evidence type="ECO:0000256" key="1">
    <source>
        <dbReference type="ARBA" id="ARBA00022729"/>
    </source>
</evidence>
<feature type="signal peptide" evidence="2">
    <location>
        <begin position="1"/>
        <end position="20"/>
    </location>
</feature>